<feature type="domain" description="IclR-ED" evidence="5">
    <location>
        <begin position="68"/>
        <end position="250"/>
    </location>
</feature>
<dbReference type="InterPro" id="IPR014757">
    <property type="entry name" value="Tscrpt_reg_IclR_C"/>
</dbReference>
<gene>
    <name evidence="6" type="ORF">GCM10007063_21920</name>
</gene>
<dbReference type="PANTHER" id="PTHR30136:SF24">
    <property type="entry name" value="HTH-TYPE TRANSCRIPTIONAL REPRESSOR ALLR"/>
    <property type="match status" value="1"/>
</dbReference>
<dbReference type="InterPro" id="IPR050707">
    <property type="entry name" value="HTH_MetabolicPath_Reg"/>
</dbReference>
<dbReference type="InterPro" id="IPR036388">
    <property type="entry name" value="WH-like_DNA-bd_sf"/>
</dbReference>
<keyword evidence="7" id="KW-1185">Reference proteome</keyword>
<proteinExistence type="predicted"/>
<keyword evidence="3" id="KW-0804">Transcription</keyword>
<reference evidence="6" key="1">
    <citation type="journal article" date="2014" name="Int. J. Syst. Evol. Microbiol.">
        <title>Complete genome sequence of Corynebacterium casei LMG S-19264T (=DSM 44701T), isolated from a smear-ripened cheese.</title>
        <authorList>
            <consortium name="US DOE Joint Genome Institute (JGI-PGF)"/>
            <person name="Walter F."/>
            <person name="Albersmeier A."/>
            <person name="Kalinowski J."/>
            <person name="Ruckert C."/>
        </authorList>
    </citation>
    <scope>NUCLEOTIDE SEQUENCE</scope>
    <source>
        <strain evidence="6">JCM 12580</strain>
    </source>
</reference>
<dbReference type="AlphaFoldDB" id="A0A917UZ29"/>
<dbReference type="Pfam" id="PF01614">
    <property type="entry name" value="IclR_C"/>
    <property type="match status" value="1"/>
</dbReference>
<dbReference type="PROSITE" id="PS51077">
    <property type="entry name" value="HTH_ICLR"/>
    <property type="match status" value="1"/>
</dbReference>
<protein>
    <submittedName>
        <fullName evidence="6">IclR family transcriptional regulator</fullName>
    </submittedName>
</protein>
<dbReference type="GO" id="GO:0003677">
    <property type="term" value="F:DNA binding"/>
    <property type="evidence" value="ECO:0007669"/>
    <property type="project" value="UniProtKB-KW"/>
</dbReference>
<evidence type="ECO:0000313" key="7">
    <source>
        <dbReference type="Proteomes" id="UP000658382"/>
    </source>
</evidence>
<keyword evidence="2" id="KW-0238">DNA-binding</keyword>
<evidence type="ECO:0000256" key="2">
    <source>
        <dbReference type="ARBA" id="ARBA00023125"/>
    </source>
</evidence>
<accession>A0A917UZ29</accession>
<reference evidence="6" key="2">
    <citation type="submission" date="2020-09" db="EMBL/GenBank/DDBJ databases">
        <authorList>
            <person name="Sun Q."/>
            <person name="Ohkuma M."/>
        </authorList>
    </citation>
    <scope>NUCLEOTIDE SEQUENCE</scope>
    <source>
        <strain evidence="6">JCM 12580</strain>
    </source>
</reference>
<dbReference type="InterPro" id="IPR029016">
    <property type="entry name" value="GAF-like_dom_sf"/>
</dbReference>
<dbReference type="Gene3D" id="3.30.450.40">
    <property type="match status" value="1"/>
</dbReference>
<dbReference type="InterPro" id="IPR036390">
    <property type="entry name" value="WH_DNA-bd_sf"/>
</dbReference>
<dbReference type="GO" id="GO:0045892">
    <property type="term" value="P:negative regulation of DNA-templated transcription"/>
    <property type="evidence" value="ECO:0007669"/>
    <property type="project" value="TreeGrafter"/>
</dbReference>
<dbReference type="PANTHER" id="PTHR30136">
    <property type="entry name" value="HELIX-TURN-HELIX TRANSCRIPTIONAL REGULATOR, ICLR FAMILY"/>
    <property type="match status" value="1"/>
</dbReference>
<dbReference type="PROSITE" id="PS51078">
    <property type="entry name" value="ICLR_ED"/>
    <property type="match status" value="1"/>
</dbReference>
<evidence type="ECO:0000259" key="5">
    <source>
        <dbReference type="PROSITE" id="PS51078"/>
    </source>
</evidence>
<dbReference type="SMART" id="SM00346">
    <property type="entry name" value="HTH_ICLR"/>
    <property type="match status" value="1"/>
</dbReference>
<name>A0A917UZ29_9BACI</name>
<keyword evidence="1" id="KW-0805">Transcription regulation</keyword>
<dbReference type="EMBL" id="BMNQ01000031">
    <property type="protein sequence ID" value="GGJ99261.1"/>
    <property type="molecule type" value="Genomic_DNA"/>
</dbReference>
<comment type="caution">
    <text evidence="6">The sequence shown here is derived from an EMBL/GenBank/DDBJ whole genome shotgun (WGS) entry which is preliminary data.</text>
</comment>
<dbReference type="Proteomes" id="UP000658382">
    <property type="component" value="Unassembled WGS sequence"/>
</dbReference>
<dbReference type="SUPFAM" id="SSF46785">
    <property type="entry name" value="Winged helix' DNA-binding domain"/>
    <property type="match status" value="1"/>
</dbReference>
<dbReference type="SUPFAM" id="SSF55781">
    <property type="entry name" value="GAF domain-like"/>
    <property type="match status" value="1"/>
</dbReference>
<evidence type="ECO:0000256" key="1">
    <source>
        <dbReference type="ARBA" id="ARBA00023015"/>
    </source>
</evidence>
<feature type="domain" description="HTH iclR-type" evidence="4">
    <location>
        <begin position="6"/>
        <end position="67"/>
    </location>
</feature>
<sequence>MTKYKVPALEKAITILDFIASHNGKYSITDIHKELDISKTTVFSTLKVLEYHDMVKKNEKGQYKIGVKLYELGMSYISEVDMVKIARPHLQRLMEGTGYTVHLGVIDEGELLYVDKVEPNSFIRFSTFPGLRSDFHITSLGKVIAAYLDEEELDNLLANKELTKHTSSTIRDQSELRLILNDIRKKGFAIEDEEEEIGVRCIGVPVFNGENVVASISIVGHTSMLDFNHADELINRLQQTAQHVSKELGAVNVSL</sequence>
<organism evidence="6 7">
    <name type="scientific">Lentibacillus kapialis</name>
    <dbReference type="NCBI Taxonomy" id="340214"/>
    <lineage>
        <taxon>Bacteria</taxon>
        <taxon>Bacillati</taxon>
        <taxon>Bacillota</taxon>
        <taxon>Bacilli</taxon>
        <taxon>Bacillales</taxon>
        <taxon>Bacillaceae</taxon>
        <taxon>Lentibacillus</taxon>
    </lineage>
</organism>
<dbReference type="GO" id="GO:0003700">
    <property type="term" value="F:DNA-binding transcription factor activity"/>
    <property type="evidence" value="ECO:0007669"/>
    <property type="project" value="TreeGrafter"/>
</dbReference>
<evidence type="ECO:0000256" key="3">
    <source>
        <dbReference type="ARBA" id="ARBA00023163"/>
    </source>
</evidence>
<dbReference type="Gene3D" id="1.10.10.10">
    <property type="entry name" value="Winged helix-like DNA-binding domain superfamily/Winged helix DNA-binding domain"/>
    <property type="match status" value="1"/>
</dbReference>
<dbReference type="InterPro" id="IPR005471">
    <property type="entry name" value="Tscrpt_reg_IclR_N"/>
</dbReference>
<dbReference type="RefSeq" id="WP_188633137.1">
    <property type="nucleotide sequence ID" value="NZ_BMNQ01000031.1"/>
</dbReference>
<evidence type="ECO:0000313" key="6">
    <source>
        <dbReference type="EMBL" id="GGJ99261.1"/>
    </source>
</evidence>
<evidence type="ECO:0000259" key="4">
    <source>
        <dbReference type="PROSITE" id="PS51077"/>
    </source>
</evidence>
<dbReference type="Pfam" id="PF09339">
    <property type="entry name" value="HTH_IclR"/>
    <property type="match status" value="1"/>
</dbReference>